<feature type="domain" description="Putative auto-transporter adhesin head GIN" evidence="2">
    <location>
        <begin position="40"/>
        <end position="155"/>
    </location>
</feature>
<dbReference type="InterPro" id="IPR021255">
    <property type="entry name" value="DUF2807"/>
</dbReference>
<evidence type="ECO:0000256" key="1">
    <source>
        <dbReference type="SAM" id="SignalP"/>
    </source>
</evidence>
<evidence type="ECO:0000259" key="2">
    <source>
        <dbReference type="Pfam" id="PF10988"/>
    </source>
</evidence>
<accession>A0A2S7T8L1</accession>
<feature type="signal peptide" evidence="1">
    <location>
        <begin position="1"/>
        <end position="18"/>
    </location>
</feature>
<evidence type="ECO:0000313" key="3">
    <source>
        <dbReference type="EMBL" id="PQJ15845.1"/>
    </source>
</evidence>
<gene>
    <name evidence="3" type="ORF">BST99_08985</name>
</gene>
<feature type="chain" id="PRO_5015435726" description="Putative auto-transporter adhesin head GIN domain-containing protein" evidence="1">
    <location>
        <begin position="19"/>
        <end position="276"/>
    </location>
</feature>
<reference evidence="4" key="1">
    <citation type="submission" date="2016-11" db="EMBL/GenBank/DDBJ databases">
        <title>Trade-off between light-utilization and light-protection in marine flavobacteria.</title>
        <authorList>
            <person name="Kumagai Y."/>
            <person name="Yoshizawa S."/>
            <person name="Kogure K."/>
        </authorList>
    </citation>
    <scope>NUCLEOTIDE SEQUENCE [LARGE SCALE GENOMIC DNA]</scope>
    <source>
        <strain evidence="4">SG-18</strain>
    </source>
</reference>
<protein>
    <recommendedName>
        <fullName evidence="2">Putative auto-transporter adhesin head GIN domain-containing protein</fullName>
    </recommendedName>
</protein>
<organism evidence="3 4">
    <name type="scientific">Aureicoccus marinus</name>
    <dbReference type="NCBI Taxonomy" id="754435"/>
    <lineage>
        <taxon>Bacteria</taxon>
        <taxon>Pseudomonadati</taxon>
        <taxon>Bacteroidota</taxon>
        <taxon>Flavobacteriia</taxon>
        <taxon>Flavobacteriales</taxon>
        <taxon>Flavobacteriaceae</taxon>
        <taxon>Aureicoccus</taxon>
    </lineage>
</organism>
<feature type="domain" description="Putative auto-transporter adhesin head GIN" evidence="2">
    <location>
        <begin position="157"/>
        <end position="257"/>
    </location>
</feature>
<keyword evidence="1" id="KW-0732">Signal</keyword>
<evidence type="ECO:0000313" key="4">
    <source>
        <dbReference type="Proteomes" id="UP000239366"/>
    </source>
</evidence>
<sequence length="276" mass="30409">MKWTYVFLLTLLPMVAFAQQRKPKIKGNRKVTRVTERLPAFNSILLKDDLDVVLVAANSPSYQLVADDNLVDVITFKVVDSVLEIRSFYKITSRKELDITINYESLKSIAIQGGSITTDNVLATGSLSLTASNNAALNISGKAQSVRVKLENTSQSDLNLDTQFLTVDMEERANARVYTTCEDLTIKLVQNANLTLEGEARTAIIETFQQSKYKGETAPIGRLQLTSSGSSQARAHVTEVIGLKAKGSSKIFLFGNPSIDLQEFLDTAQLSKKLLE</sequence>
<dbReference type="OrthoDB" id="1419485at2"/>
<dbReference type="Gene3D" id="2.160.20.120">
    <property type="match status" value="1"/>
</dbReference>
<keyword evidence="4" id="KW-1185">Reference proteome</keyword>
<dbReference type="Proteomes" id="UP000239366">
    <property type="component" value="Unassembled WGS sequence"/>
</dbReference>
<name>A0A2S7T8L1_9FLAO</name>
<dbReference type="RefSeq" id="WP_105001507.1">
    <property type="nucleotide sequence ID" value="NZ_MQVX01000001.1"/>
</dbReference>
<dbReference type="AlphaFoldDB" id="A0A2S7T8L1"/>
<dbReference type="EMBL" id="MQVX01000001">
    <property type="protein sequence ID" value="PQJ15845.1"/>
    <property type="molecule type" value="Genomic_DNA"/>
</dbReference>
<comment type="caution">
    <text evidence="3">The sequence shown here is derived from an EMBL/GenBank/DDBJ whole genome shotgun (WGS) entry which is preliminary data.</text>
</comment>
<dbReference type="Pfam" id="PF10988">
    <property type="entry name" value="DUF2807"/>
    <property type="match status" value="2"/>
</dbReference>
<proteinExistence type="predicted"/>